<accession>A0A2P2N4N3</accession>
<sequence length="54" mass="6398">MYKTLLHLIRKISWGQSMCQLCSFMFSFAFVIFYYCFCWFINSSQLDNGALHVG</sequence>
<evidence type="ECO:0000256" key="1">
    <source>
        <dbReference type="SAM" id="Phobius"/>
    </source>
</evidence>
<protein>
    <submittedName>
        <fullName evidence="2">Uncharacterized protein</fullName>
    </submittedName>
</protein>
<keyword evidence="1" id="KW-0812">Transmembrane</keyword>
<organism evidence="2">
    <name type="scientific">Rhizophora mucronata</name>
    <name type="common">Asiatic mangrove</name>
    <dbReference type="NCBI Taxonomy" id="61149"/>
    <lineage>
        <taxon>Eukaryota</taxon>
        <taxon>Viridiplantae</taxon>
        <taxon>Streptophyta</taxon>
        <taxon>Embryophyta</taxon>
        <taxon>Tracheophyta</taxon>
        <taxon>Spermatophyta</taxon>
        <taxon>Magnoliopsida</taxon>
        <taxon>eudicotyledons</taxon>
        <taxon>Gunneridae</taxon>
        <taxon>Pentapetalae</taxon>
        <taxon>rosids</taxon>
        <taxon>fabids</taxon>
        <taxon>Malpighiales</taxon>
        <taxon>Rhizophoraceae</taxon>
        <taxon>Rhizophora</taxon>
    </lineage>
</organism>
<dbReference type="EMBL" id="GGEC01056911">
    <property type="protein sequence ID" value="MBX37395.1"/>
    <property type="molecule type" value="Transcribed_RNA"/>
</dbReference>
<dbReference type="AlphaFoldDB" id="A0A2P2N4N3"/>
<proteinExistence type="predicted"/>
<feature type="transmembrane region" description="Helical" evidence="1">
    <location>
        <begin position="21"/>
        <end position="42"/>
    </location>
</feature>
<keyword evidence="1" id="KW-1133">Transmembrane helix</keyword>
<reference evidence="2" key="1">
    <citation type="submission" date="2018-02" db="EMBL/GenBank/DDBJ databases">
        <title>Rhizophora mucronata_Transcriptome.</title>
        <authorList>
            <person name="Meera S.P."/>
            <person name="Sreeshan A."/>
            <person name="Augustine A."/>
        </authorList>
    </citation>
    <scope>NUCLEOTIDE SEQUENCE</scope>
    <source>
        <tissue evidence="2">Leaf</tissue>
    </source>
</reference>
<keyword evidence="1" id="KW-0472">Membrane</keyword>
<evidence type="ECO:0000313" key="2">
    <source>
        <dbReference type="EMBL" id="MBX37395.1"/>
    </source>
</evidence>
<name>A0A2P2N4N3_RHIMU</name>